<keyword evidence="10 15" id="KW-0547">Nucleotide-binding</keyword>
<dbReference type="OrthoDB" id="9795769at2"/>
<dbReference type="InterPro" id="IPR008179">
    <property type="entry name" value="HisE"/>
</dbReference>
<dbReference type="EC" id="3.5.4.19" evidence="15"/>
<keyword evidence="8 15" id="KW-0963">Cytoplasm</keyword>
<keyword evidence="9 15" id="KW-0028">Amino-acid biosynthesis</keyword>
<comment type="catalytic activity">
    <reaction evidence="1 15">
        <text>1-(5-phospho-beta-D-ribosyl)-5'-AMP + H2O = 1-(5-phospho-beta-D-ribosyl)-5-[(5-phospho-beta-D-ribosylamino)methylideneamino]imidazole-4-carboxamide</text>
        <dbReference type="Rhea" id="RHEA:20049"/>
        <dbReference type="ChEBI" id="CHEBI:15377"/>
        <dbReference type="ChEBI" id="CHEBI:58435"/>
        <dbReference type="ChEBI" id="CHEBI:59457"/>
        <dbReference type="EC" id="3.5.4.19"/>
    </reaction>
</comment>
<comment type="caution">
    <text evidence="17">The sequence shown here is derived from an EMBL/GenBank/DDBJ whole genome shotgun (WGS) entry which is preliminary data.</text>
</comment>
<dbReference type="UniPathway" id="UPA00031">
    <property type="reaction ID" value="UER00007"/>
</dbReference>
<dbReference type="PANTHER" id="PTHR42945:SF9">
    <property type="entry name" value="HISTIDINE BIOSYNTHESIS BIFUNCTIONAL PROTEIN HISIE"/>
    <property type="match status" value="1"/>
</dbReference>
<accession>A0A0J1ID47</accession>
<dbReference type="AlphaFoldDB" id="A0A0J1ID47"/>
<keyword evidence="12 15" id="KW-0067">ATP-binding</keyword>
<dbReference type="PATRIC" id="fig|1397.4.peg.2460"/>
<evidence type="ECO:0000256" key="14">
    <source>
        <dbReference type="ARBA" id="ARBA00023268"/>
    </source>
</evidence>
<dbReference type="EMBL" id="LDPH01000023">
    <property type="protein sequence ID" value="KLV23876.1"/>
    <property type="molecule type" value="Genomic_DNA"/>
</dbReference>
<evidence type="ECO:0000256" key="6">
    <source>
        <dbReference type="ARBA" id="ARBA00007731"/>
    </source>
</evidence>
<keyword evidence="11 15" id="KW-0378">Hydrolase</keyword>
<keyword evidence="13 15" id="KW-0368">Histidine biosynthesis</keyword>
<dbReference type="Proteomes" id="UP000036045">
    <property type="component" value="Unassembled WGS sequence"/>
</dbReference>
<keyword evidence="14 15" id="KW-0511">Multifunctional enzyme</keyword>
<dbReference type="Pfam" id="PF01503">
    <property type="entry name" value="PRA-PH"/>
    <property type="match status" value="1"/>
</dbReference>
<dbReference type="Pfam" id="PF01502">
    <property type="entry name" value="PRA-CH"/>
    <property type="match status" value="1"/>
</dbReference>
<dbReference type="HAMAP" id="MF_01021">
    <property type="entry name" value="HisI"/>
    <property type="match status" value="1"/>
</dbReference>
<comment type="pathway">
    <text evidence="4 15">Amino-acid biosynthesis; L-histidine biosynthesis; L-histidine from 5-phospho-alpha-D-ribose 1-diphosphate: step 3/9.</text>
</comment>
<evidence type="ECO:0000256" key="7">
    <source>
        <dbReference type="ARBA" id="ARBA00008299"/>
    </source>
</evidence>
<dbReference type="InterPro" id="IPR026660">
    <property type="entry name" value="PRA-CH"/>
</dbReference>
<dbReference type="GO" id="GO:0005524">
    <property type="term" value="F:ATP binding"/>
    <property type="evidence" value="ECO:0007669"/>
    <property type="project" value="UniProtKB-KW"/>
</dbReference>
<evidence type="ECO:0000313" key="18">
    <source>
        <dbReference type="Proteomes" id="UP000036045"/>
    </source>
</evidence>
<dbReference type="Gene3D" id="1.10.287.1080">
    <property type="entry name" value="MazG-like"/>
    <property type="match status" value="1"/>
</dbReference>
<dbReference type="FunFam" id="3.10.20.810:FF:000001">
    <property type="entry name" value="Histidine biosynthesis bifunctional protein HisIE"/>
    <property type="match status" value="1"/>
</dbReference>
<dbReference type="PANTHER" id="PTHR42945">
    <property type="entry name" value="HISTIDINE BIOSYNTHESIS BIFUNCTIONAL PROTEIN"/>
    <property type="match status" value="1"/>
</dbReference>
<evidence type="ECO:0000256" key="8">
    <source>
        <dbReference type="ARBA" id="ARBA00022490"/>
    </source>
</evidence>
<organism evidence="17 18">
    <name type="scientific">Niallia circulans</name>
    <name type="common">Bacillus circulans</name>
    <dbReference type="NCBI Taxonomy" id="1397"/>
    <lineage>
        <taxon>Bacteria</taxon>
        <taxon>Bacillati</taxon>
        <taxon>Bacillota</taxon>
        <taxon>Bacilli</taxon>
        <taxon>Bacillales</taxon>
        <taxon>Bacillaceae</taxon>
        <taxon>Niallia</taxon>
    </lineage>
</organism>
<sequence>MILDELKFDEKGLIPAVVQDVVTKEVLTLAYMNKESLEKSMSTGETWFYSRSRQELWHKGGTSGNTQSIVEIKYDCDQDALVVLIQPNGPACHNGTTSCFVDSMYQNKERDVTSADYQILANLEKVIEERDIKRPEGTYTTYLFEKGVDKILKKVGEEAAEVIIAAKNRDSEELKWEASDLLYHLFVLLREQKLPFSEILQVLEARHEEKTGK</sequence>
<comment type="pathway">
    <text evidence="5 15">Amino-acid biosynthesis; L-histidine biosynthesis; L-histidine from 5-phospho-alpha-D-ribose 1-diphosphate: step 2/9.</text>
</comment>
<evidence type="ECO:0000256" key="12">
    <source>
        <dbReference type="ARBA" id="ARBA00022840"/>
    </source>
</evidence>
<name>A0A0J1ID47_NIACI</name>
<comment type="subcellular location">
    <subcellularLocation>
        <location evidence="3 15">Cytoplasm</location>
    </subcellularLocation>
</comment>
<evidence type="ECO:0000256" key="4">
    <source>
        <dbReference type="ARBA" id="ARBA00005169"/>
    </source>
</evidence>
<evidence type="ECO:0000256" key="3">
    <source>
        <dbReference type="ARBA" id="ARBA00004496"/>
    </source>
</evidence>
<dbReference type="EC" id="3.6.1.31" evidence="15"/>
<dbReference type="GO" id="GO:0004636">
    <property type="term" value="F:phosphoribosyl-ATP diphosphatase activity"/>
    <property type="evidence" value="ECO:0007669"/>
    <property type="project" value="UniProtKB-UniRule"/>
</dbReference>
<evidence type="ECO:0000259" key="16">
    <source>
        <dbReference type="Pfam" id="PF01502"/>
    </source>
</evidence>
<protein>
    <recommendedName>
        <fullName evidence="15">Histidine biosynthesis bifunctional protein HisIE</fullName>
    </recommendedName>
    <domain>
        <recommendedName>
            <fullName evidence="15">Phosphoribosyl-AMP cyclohydrolase</fullName>
            <shortName evidence="15">PRA-CH</shortName>
            <ecNumber evidence="15">3.5.4.19</ecNumber>
        </recommendedName>
    </domain>
    <domain>
        <recommendedName>
            <fullName evidence="15">Phosphoribosyl-ATP pyrophosphatase</fullName>
            <shortName evidence="15">PRA-PH</shortName>
            <ecNumber evidence="15">3.6.1.31</ecNumber>
        </recommendedName>
    </domain>
</protein>
<evidence type="ECO:0000256" key="5">
    <source>
        <dbReference type="ARBA" id="ARBA00005204"/>
    </source>
</evidence>
<evidence type="ECO:0000256" key="10">
    <source>
        <dbReference type="ARBA" id="ARBA00022741"/>
    </source>
</evidence>
<evidence type="ECO:0000256" key="15">
    <source>
        <dbReference type="HAMAP-Rule" id="MF_01019"/>
    </source>
</evidence>
<dbReference type="RefSeq" id="WP_047943773.1">
    <property type="nucleotide sequence ID" value="NZ_JAMAUJ010000006.1"/>
</dbReference>
<dbReference type="NCBIfam" id="NF000768">
    <property type="entry name" value="PRK00051.1"/>
    <property type="match status" value="1"/>
</dbReference>
<dbReference type="NCBIfam" id="NF002747">
    <property type="entry name" value="PRK02759.1"/>
    <property type="match status" value="1"/>
</dbReference>
<proteinExistence type="inferred from homology"/>
<dbReference type="InterPro" id="IPR021130">
    <property type="entry name" value="PRib-ATP_PPHydrolase-like"/>
</dbReference>
<comment type="similarity">
    <text evidence="6 15">In the C-terminal section; belongs to the PRA-PH family.</text>
</comment>
<dbReference type="InterPro" id="IPR038019">
    <property type="entry name" value="PRib_AMP_CycHydrolase_sf"/>
</dbReference>
<dbReference type="InterPro" id="IPR023019">
    <property type="entry name" value="His_synth_HisIE"/>
</dbReference>
<dbReference type="SUPFAM" id="SSF101386">
    <property type="entry name" value="all-alpha NTP pyrophosphatases"/>
    <property type="match status" value="1"/>
</dbReference>
<feature type="region of interest" description="Phosphoribosyl-AMP cyclohydrolase" evidence="15">
    <location>
        <begin position="1"/>
        <end position="119"/>
    </location>
</feature>
<dbReference type="HAMAP" id="MF_01020">
    <property type="entry name" value="HisE"/>
    <property type="match status" value="1"/>
</dbReference>
<reference evidence="17 18" key="1">
    <citation type="submission" date="2015-05" db="EMBL/GenBank/DDBJ databases">
        <title>Whole genome sequence and identification of bacterial endophytes from Costus igneus.</title>
        <authorList>
            <person name="Lee Y.P."/>
            <person name="Gan H.M."/>
            <person name="Eng W."/>
            <person name="Wheatley M.S."/>
            <person name="Caraballo A."/>
            <person name="Polter S."/>
            <person name="Savka M.A."/>
            <person name="Hudson A.O."/>
        </authorList>
    </citation>
    <scope>NUCLEOTIDE SEQUENCE [LARGE SCALE GENOMIC DNA]</scope>
    <source>
        <strain evidence="17 18">RIT379</strain>
    </source>
</reference>
<dbReference type="GO" id="GO:0000105">
    <property type="term" value="P:L-histidine biosynthetic process"/>
    <property type="evidence" value="ECO:0007669"/>
    <property type="project" value="UniProtKB-UniRule"/>
</dbReference>
<evidence type="ECO:0000256" key="9">
    <source>
        <dbReference type="ARBA" id="ARBA00022605"/>
    </source>
</evidence>
<dbReference type="NCBIfam" id="TIGR03188">
    <property type="entry name" value="histidine_hisI"/>
    <property type="match status" value="1"/>
</dbReference>
<comment type="catalytic activity">
    <reaction evidence="2 15">
        <text>1-(5-phospho-beta-D-ribosyl)-ATP + H2O = 1-(5-phospho-beta-D-ribosyl)-5'-AMP + diphosphate + H(+)</text>
        <dbReference type="Rhea" id="RHEA:22828"/>
        <dbReference type="ChEBI" id="CHEBI:15377"/>
        <dbReference type="ChEBI" id="CHEBI:15378"/>
        <dbReference type="ChEBI" id="CHEBI:33019"/>
        <dbReference type="ChEBI" id="CHEBI:59457"/>
        <dbReference type="ChEBI" id="CHEBI:73183"/>
        <dbReference type="EC" id="3.6.1.31"/>
    </reaction>
</comment>
<dbReference type="GO" id="GO:0004635">
    <property type="term" value="F:phosphoribosyl-AMP cyclohydrolase activity"/>
    <property type="evidence" value="ECO:0007669"/>
    <property type="project" value="UniProtKB-UniRule"/>
</dbReference>
<dbReference type="CDD" id="cd11534">
    <property type="entry name" value="NTP-PPase_HisIE_like"/>
    <property type="match status" value="1"/>
</dbReference>
<comment type="similarity">
    <text evidence="7 15">In the N-terminal section; belongs to the PRA-CH family.</text>
</comment>
<evidence type="ECO:0000256" key="1">
    <source>
        <dbReference type="ARBA" id="ARBA00000024"/>
    </source>
</evidence>
<dbReference type="InterPro" id="IPR002496">
    <property type="entry name" value="PRib_AMP_CycHydrolase_dom"/>
</dbReference>
<evidence type="ECO:0000256" key="13">
    <source>
        <dbReference type="ARBA" id="ARBA00023102"/>
    </source>
</evidence>
<evidence type="ECO:0000313" key="17">
    <source>
        <dbReference type="EMBL" id="KLV23876.1"/>
    </source>
</evidence>
<gene>
    <name evidence="15" type="primary">hisI</name>
    <name evidence="15" type="synonym">hisIE</name>
    <name evidence="17" type="ORF">ABW02_18725</name>
</gene>
<dbReference type="FunFam" id="1.10.287.1080:FF:000002">
    <property type="entry name" value="Histidine biosynthesis bifunctional protein HisIE"/>
    <property type="match status" value="1"/>
</dbReference>
<feature type="region of interest" description="Phosphoribosyl-ATP pyrophosphohydrolase" evidence="15">
    <location>
        <begin position="120"/>
        <end position="213"/>
    </location>
</feature>
<feature type="domain" description="Phosphoribosyl-AMP cyclohydrolase" evidence="16">
    <location>
        <begin position="29"/>
        <end position="100"/>
    </location>
</feature>
<evidence type="ECO:0000256" key="11">
    <source>
        <dbReference type="ARBA" id="ARBA00022801"/>
    </source>
</evidence>
<dbReference type="SUPFAM" id="SSF141734">
    <property type="entry name" value="HisI-like"/>
    <property type="match status" value="1"/>
</dbReference>
<dbReference type="HAMAP" id="MF_01019">
    <property type="entry name" value="HisIE"/>
    <property type="match status" value="1"/>
</dbReference>
<evidence type="ECO:0000256" key="2">
    <source>
        <dbReference type="ARBA" id="ARBA00001460"/>
    </source>
</evidence>
<dbReference type="Gene3D" id="3.10.20.810">
    <property type="entry name" value="Phosphoribosyl-AMP cyclohydrolase"/>
    <property type="match status" value="1"/>
</dbReference>
<dbReference type="GO" id="GO:0005737">
    <property type="term" value="C:cytoplasm"/>
    <property type="evidence" value="ECO:0007669"/>
    <property type="project" value="UniProtKB-SubCell"/>
</dbReference>
<keyword evidence="18" id="KW-1185">Reference proteome</keyword>